<accession>A0ABM5BBZ4</accession>
<sequence>MIMDVRCYDRESLSQPRIPQGGSFQASRSREGRSAFFSSRRMFFSWCKTLQFLSHSTRSPGTAVTSGMCHYAAERWRKQGHSVLLSSRASLRLTPEGSGRLWSQAASGKK</sequence>
<protein>
    <submittedName>
        <fullName evidence="2">Cytochrome c oxidase subunit 7A2-like, mitochondrial isoform X2</fullName>
    </submittedName>
</protein>
<gene>
    <name evidence="2" type="primary">COX7A2L</name>
</gene>
<proteinExistence type="predicted"/>
<reference evidence="2" key="1">
    <citation type="submission" date="2025-08" db="UniProtKB">
        <authorList>
            <consortium name="RefSeq"/>
        </authorList>
    </citation>
    <scope>IDENTIFICATION</scope>
</reference>
<dbReference type="GeneID" id="102539271"/>
<name>A0ABM5BBZ4_VICPA</name>
<dbReference type="RefSeq" id="XP_072793923.1">
    <property type="nucleotide sequence ID" value="XM_072937822.1"/>
</dbReference>
<keyword evidence="1" id="KW-1185">Reference proteome</keyword>
<organism evidence="1 2">
    <name type="scientific">Vicugna pacos</name>
    <name type="common">Alpaca</name>
    <name type="synonym">Lama pacos</name>
    <dbReference type="NCBI Taxonomy" id="30538"/>
    <lineage>
        <taxon>Eukaryota</taxon>
        <taxon>Metazoa</taxon>
        <taxon>Chordata</taxon>
        <taxon>Craniata</taxon>
        <taxon>Vertebrata</taxon>
        <taxon>Euteleostomi</taxon>
        <taxon>Mammalia</taxon>
        <taxon>Eutheria</taxon>
        <taxon>Laurasiatheria</taxon>
        <taxon>Artiodactyla</taxon>
        <taxon>Tylopoda</taxon>
        <taxon>Camelidae</taxon>
        <taxon>Vicugna</taxon>
    </lineage>
</organism>
<evidence type="ECO:0000313" key="1">
    <source>
        <dbReference type="Proteomes" id="UP001652581"/>
    </source>
</evidence>
<dbReference type="Proteomes" id="UP001652581">
    <property type="component" value="Chromosome 15"/>
</dbReference>
<evidence type="ECO:0000313" key="2">
    <source>
        <dbReference type="RefSeq" id="XP_072793923.1"/>
    </source>
</evidence>